<evidence type="ECO:0000313" key="2">
    <source>
        <dbReference type="EMBL" id="OGZ67882.1"/>
    </source>
</evidence>
<gene>
    <name evidence="2" type="ORF">A3D44_02445</name>
</gene>
<name>A0A1G2HZ97_9BACT</name>
<dbReference type="NCBIfam" id="TIGR02196">
    <property type="entry name" value="GlrX_YruB"/>
    <property type="match status" value="1"/>
</dbReference>
<dbReference type="PANTHER" id="PTHR34386">
    <property type="entry name" value="GLUTAREDOXIN"/>
    <property type="match status" value="1"/>
</dbReference>
<dbReference type="InterPro" id="IPR002109">
    <property type="entry name" value="Glutaredoxin"/>
</dbReference>
<dbReference type="PROSITE" id="PS51354">
    <property type="entry name" value="GLUTAREDOXIN_2"/>
    <property type="match status" value="1"/>
</dbReference>
<organism evidence="2 3">
    <name type="scientific">Candidatus Staskawiczbacteria bacterium RIFCSPHIGHO2_02_FULL_42_22</name>
    <dbReference type="NCBI Taxonomy" id="1802207"/>
    <lineage>
        <taxon>Bacteria</taxon>
        <taxon>Candidatus Staskawicziibacteriota</taxon>
    </lineage>
</organism>
<dbReference type="AlphaFoldDB" id="A0A1G2HZ97"/>
<reference evidence="2 3" key="1">
    <citation type="journal article" date="2016" name="Nat. Commun.">
        <title>Thousands of microbial genomes shed light on interconnected biogeochemical processes in an aquifer system.</title>
        <authorList>
            <person name="Anantharaman K."/>
            <person name="Brown C.T."/>
            <person name="Hug L.A."/>
            <person name="Sharon I."/>
            <person name="Castelle C.J."/>
            <person name="Probst A.J."/>
            <person name="Thomas B.C."/>
            <person name="Singh A."/>
            <person name="Wilkins M.J."/>
            <person name="Karaoz U."/>
            <person name="Brodie E.L."/>
            <person name="Williams K.H."/>
            <person name="Hubbard S.S."/>
            <person name="Banfield J.F."/>
        </authorList>
    </citation>
    <scope>NUCLEOTIDE SEQUENCE [LARGE SCALE GENOMIC DNA]</scope>
</reference>
<sequence>MVIIYSTPTCVYCNSLKEYLTSKNIPFEDIDVSENEKELEKMVAISGQMGVPVVEIEGNVVIGFDKEKIDELLKLT</sequence>
<dbReference type="GO" id="GO:0009055">
    <property type="term" value="F:electron transfer activity"/>
    <property type="evidence" value="ECO:0007669"/>
    <property type="project" value="TreeGrafter"/>
</dbReference>
<dbReference type="Pfam" id="PF00462">
    <property type="entry name" value="Glutaredoxin"/>
    <property type="match status" value="1"/>
</dbReference>
<dbReference type="Gene3D" id="3.40.30.10">
    <property type="entry name" value="Glutaredoxin"/>
    <property type="match status" value="1"/>
</dbReference>
<evidence type="ECO:0000313" key="3">
    <source>
        <dbReference type="Proteomes" id="UP000178820"/>
    </source>
</evidence>
<dbReference type="Proteomes" id="UP000178820">
    <property type="component" value="Unassembled WGS sequence"/>
</dbReference>
<dbReference type="InterPro" id="IPR011911">
    <property type="entry name" value="GlrX_YruB"/>
</dbReference>
<dbReference type="STRING" id="1802207.A3D44_02445"/>
<accession>A0A1G2HZ97</accession>
<dbReference type="GO" id="GO:0045454">
    <property type="term" value="P:cell redox homeostasis"/>
    <property type="evidence" value="ECO:0007669"/>
    <property type="project" value="TreeGrafter"/>
</dbReference>
<proteinExistence type="predicted"/>
<evidence type="ECO:0000259" key="1">
    <source>
        <dbReference type="Pfam" id="PF00462"/>
    </source>
</evidence>
<dbReference type="PANTHER" id="PTHR34386:SF1">
    <property type="entry name" value="GLUTAREDOXIN-LIKE PROTEIN NRDH"/>
    <property type="match status" value="1"/>
</dbReference>
<dbReference type="EMBL" id="MHOT01000028">
    <property type="protein sequence ID" value="OGZ67882.1"/>
    <property type="molecule type" value="Genomic_DNA"/>
</dbReference>
<dbReference type="CDD" id="cd02976">
    <property type="entry name" value="NrdH"/>
    <property type="match status" value="1"/>
</dbReference>
<feature type="domain" description="Glutaredoxin" evidence="1">
    <location>
        <begin position="2"/>
        <end position="61"/>
    </location>
</feature>
<comment type="caution">
    <text evidence="2">The sequence shown here is derived from an EMBL/GenBank/DDBJ whole genome shotgun (WGS) entry which is preliminary data.</text>
</comment>
<dbReference type="SUPFAM" id="SSF52833">
    <property type="entry name" value="Thioredoxin-like"/>
    <property type="match status" value="1"/>
</dbReference>
<dbReference type="InterPro" id="IPR051548">
    <property type="entry name" value="Grx-like_ET"/>
</dbReference>
<protein>
    <submittedName>
        <fullName evidence="2">NrdH-redoxin</fullName>
    </submittedName>
</protein>
<dbReference type="InterPro" id="IPR036249">
    <property type="entry name" value="Thioredoxin-like_sf"/>
</dbReference>